<dbReference type="AlphaFoldDB" id="A0A4C1YZF1"/>
<organism evidence="1 2">
    <name type="scientific">Eumeta variegata</name>
    <name type="common">Bagworm moth</name>
    <name type="synonym">Eumeta japonica</name>
    <dbReference type="NCBI Taxonomy" id="151549"/>
    <lineage>
        <taxon>Eukaryota</taxon>
        <taxon>Metazoa</taxon>
        <taxon>Ecdysozoa</taxon>
        <taxon>Arthropoda</taxon>
        <taxon>Hexapoda</taxon>
        <taxon>Insecta</taxon>
        <taxon>Pterygota</taxon>
        <taxon>Neoptera</taxon>
        <taxon>Endopterygota</taxon>
        <taxon>Lepidoptera</taxon>
        <taxon>Glossata</taxon>
        <taxon>Ditrysia</taxon>
        <taxon>Tineoidea</taxon>
        <taxon>Psychidae</taxon>
        <taxon>Oiketicinae</taxon>
        <taxon>Eumeta</taxon>
    </lineage>
</organism>
<accession>A0A4C1YZF1</accession>
<name>A0A4C1YZF1_EUMVA</name>
<proteinExistence type="predicted"/>
<reference evidence="1 2" key="1">
    <citation type="journal article" date="2019" name="Commun. Biol.">
        <title>The bagworm genome reveals a unique fibroin gene that provides high tensile strength.</title>
        <authorList>
            <person name="Kono N."/>
            <person name="Nakamura H."/>
            <person name="Ohtoshi R."/>
            <person name="Tomita M."/>
            <person name="Numata K."/>
            <person name="Arakawa K."/>
        </authorList>
    </citation>
    <scope>NUCLEOTIDE SEQUENCE [LARGE SCALE GENOMIC DNA]</scope>
</reference>
<sequence length="214" mass="24554">MRPRSKSECGYKIRAKTGVGIKGETAVGIENGIAIGISVSLRGDVRDVGAYFYVCRAEPRAKASYMIRYKLVLQFYNIYVYNAFQTHLHHQTSFACTRLPSEFTSESDLLHYDSIQKRNGSTTISCELTRRAARGNNESLPSLFHFHCQVHDYKRGHDRPRRRARAARLRRRYFVYDMTLEPKPPAPIRCGFGAVSGRRRQCDDNVPHRRPNVA</sequence>
<evidence type="ECO:0000313" key="2">
    <source>
        <dbReference type="Proteomes" id="UP000299102"/>
    </source>
</evidence>
<evidence type="ECO:0000313" key="1">
    <source>
        <dbReference type="EMBL" id="GBP80630.1"/>
    </source>
</evidence>
<protein>
    <submittedName>
        <fullName evidence="1">Uncharacterized protein</fullName>
    </submittedName>
</protein>
<gene>
    <name evidence="1" type="ORF">EVAR_59478_1</name>
</gene>
<comment type="caution">
    <text evidence="1">The sequence shown here is derived from an EMBL/GenBank/DDBJ whole genome shotgun (WGS) entry which is preliminary data.</text>
</comment>
<dbReference type="Proteomes" id="UP000299102">
    <property type="component" value="Unassembled WGS sequence"/>
</dbReference>
<dbReference type="EMBL" id="BGZK01001471">
    <property type="protein sequence ID" value="GBP80630.1"/>
    <property type="molecule type" value="Genomic_DNA"/>
</dbReference>
<keyword evidence="2" id="KW-1185">Reference proteome</keyword>